<dbReference type="Proteomes" id="UP000249082">
    <property type="component" value="Unassembled WGS sequence"/>
</dbReference>
<sequence>MLAVAAISATLSTGPLNAEGCNGLLARFHPCRDCKVHHAVERPAVRHPGRLARPHRRSRRRDAGFQGEASRPSRREARRGPAAGGSQARRAGRRHVLADQPGRDAEPPLFAPRQRAGDDLRRM</sequence>
<organism evidence="2 3">
    <name type="scientific">Novosphingobium pentaromativorans</name>
    <dbReference type="NCBI Taxonomy" id="205844"/>
    <lineage>
        <taxon>Bacteria</taxon>
        <taxon>Pseudomonadati</taxon>
        <taxon>Pseudomonadota</taxon>
        <taxon>Alphaproteobacteria</taxon>
        <taxon>Sphingomonadales</taxon>
        <taxon>Sphingomonadaceae</taxon>
        <taxon>Novosphingobium</taxon>
    </lineage>
</organism>
<protein>
    <submittedName>
        <fullName evidence="2">Uncharacterized protein</fullName>
    </submittedName>
</protein>
<gene>
    <name evidence="2" type="ORF">DI555_04555</name>
</gene>
<evidence type="ECO:0000313" key="3">
    <source>
        <dbReference type="Proteomes" id="UP000249082"/>
    </source>
</evidence>
<dbReference type="EMBL" id="QFPX01000003">
    <property type="protein sequence ID" value="PZQ56626.1"/>
    <property type="molecule type" value="Genomic_DNA"/>
</dbReference>
<feature type="compositionally biased region" description="Low complexity" evidence="1">
    <location>
        <begin position="80"/>
        <end position="89"/>
    </location>
</feature>
<proteinExistence type="predicted"/>
<comment type="caution">
    <text evidence="2">The sequence shown here is derived from an EMBL/GenBank/DDBJ whole genome shotgun (WGS) entry which is preliminary data.</text>
</comment>
<evidence type="ECO:0000256" key="1">
    <source>
        <dbReference type="SAM" id="MobiDB-lite"/>
    </source>
</evidence>
<reference evidence="2 3" key="1">
    <citation type="submission" date="2017-08" db="EMBL/GenBank/DDBJ databases">
        <title>Infants hospitalized years apart are colonized by the same room-sourced microbial strains.</title>
        <authorList>
            <person name="Brooks B."/>
            <person name="Olm M.R."/>
            <person name="Firek B.A."/>
            <person name="Baker R."/>
            <person name="Thomas B.C."/>
            <person name="Morowitz M.J."/>
            <person name="Banfield J.F."/>
        </authorList>
    </citation>
    <scope>NUCLEOTIDE SEQUENCE [LARGE SCALE GENOMIC DNA]</scope>
    <source>
        <strain evidence="2">S2_005_002_R2_33</strain>
    </source>
</reference>
<feature type="compositionally biased region" description="Basic residues" evidence="1">
    <location>
        <begin position="45"/>
        <end position="60"/>
    </location>
</feature>
<name>A0A2W5NT57_9SPHN</name>
<dbReference type="AlphaFoldDB" id="A0A2W5NT57"/>
<accession>A0A2W5NT57</accession>
<feature type="region of interest" description="Disordered" evidence="1">
    <location>
        <begin position="38"/>
        <end position="123"/>
    </location>
</feature>
<evidence type="ECO:0000313" key="2">
    <source>
        <dbReference type="EMBL" id="PZQ56626.1"/>
    </source>
</evidence>